<dbReference type="InterPro" id="IPR006330">
    <property type="entry name" value="Ado/ade_deaminase"/>
</dbReference>
<accession>A0A6A4IBH5</accession>
<comment type="similarity">
    <text evidence="2">Belongs to the metallo-dependent hydrolases superfamily. Adenosine and AMP deaminases family.</text>
</comment>
<sequence length="364" mass="39468">MTMTSSSNSSAALAALSPSQLSWIKNLPKAELHAHLNGCVPISVLREFAQSYQPHPSTSLNSKPPLSHQDIAAGLYTLENFDKSQDIHSFFSAFETVYTLISTREALATATRAVLAQFLESNTADPPECTYLELRTTPRPTSTLSAMEYIHTVLSEVEKYPPNRAALILSLDRRMSVDSDQTAVTVEETIDAAVQLKKQGRRIVGVDLCGDPLAGDMSLLEPYIAKAKAAGLGITLHVAETPKNPPEETLQLLSYGPHRLGHATFLDEEAKEKVVKERIAVELCLSSNLLCKTVPTLSAHHIAFYLERNHSVAVCTDDTLPFRTSLTAEYALLLASPPLGLGLSEAQVAKIAKGSMDAAFTVLN</sequence>
<comment type="catalytic activity">
    <reaction evidence="7">
        <text>N(6)-methyl-AMP + H2O + H(+) = IMP + methylamine</text>
        <dbReference type="Rhea" id="RHEA:16001"/>
        <dbReference type="ChEBI" id="CHEBI:15377"/>
        <dbReference type="ChEBI" id="CHEBI:15378"/>
        <dbReference type="ChEBI" id="CHEBI:58053"/>
        <dbReference type="ChEBI" id="CHEBI:59338"/>
        <dbReference type="ChEBI" id="CHEBI:144842"/>
    </reaction>
    <physiologicalReaction direction="left-to-right" evidence="7">
        <dbReference type="Rhea" id="RHEA:16002"/>
    </physiologicalReaction>
</comment>
<dbReference type="AlphaFoldDB" id="A0A6A4IBH5"/>
<keyword evidence="5" id="KW-0862">Zinc</keyword>
<dbReference type="InterPro" id="IPR001365">
    <property type="entry name" value="A_deaminase_dom"/>
</dbReference>
<dbReference type="GO" id="GO:0009117">
    <property type="term" value="P:nucleotide metabolic process"/>
    <property type="evidence" value="ECO:0007669"/>
    <property type="project" value="UniProtKB-KW"/>
</dbReference>
<keyword evidence="4 9" id="KW-0378">Hydrolase</keyword>
<evidence type="ECO:0000256" key="2">
    <source>
        <dbReference type="ARBA" id="ARBA00006676"/>
    </source>
</evidence>
<evidence type="ECO:0000256" key="7">
    <source>
        <dbReference type="ARBA" id="ARBA00048787"/>
    </source>
</evidence>
<dbReference type="PANTHER" id="PTHR11409">
    <property type="entry name" value="ADENOSINE DEAMINASE"/>
    <property type="match status" value="1"/>
</dbReference>
<dbReference type="GO" id="GO:0046872">
    <property type="term" value="F:metal ion binding"/>
    <property type="evidence" value="ECO:0007669"/>
    <property type="project" value="UniProtKB-KW"/>
</dbReference>
<dbReference type="Proteomes" id="UP000799118">
    <property type="component" value="Unassembled WGS sequence"/>
</dbReference>
<evidence type="ECO:0000256" key="4">
    <source>
        <dbReference type="ARBA" id="ARBA00022801"/>
    </source>
</evidence>
<dbReference type="PANTHER" id="PTHR11409:SF42">
    <property type="entry name" value="ADENOSINE DEAMINASE-LIKE PROTEIN"/>
    <property type="match status" value="1"/>
</dbReference>
<keyword evidence="3" id="KW-0479">Metal-binding</keyword>
<comment type="cofactor">
    <cofactor evidence="1">
        <name>Zn(2+)</name>
        <dbReference type="ChEBI" id="CHEBI:29105"/>
    </cofactor>
</comment>
<keyword evidence="6" id="KW-0546">Nucleotide metabolism</keyword>
<evidence type="ECO:0000256" key="5">
    <source>
        <dbReference type="ARBA" id="ARBA00022833"/>
    </source>
</evidence>
<evidence type="ECO:0000256" key="1">
    <source>
        <dbReference type="ARBA" id="ARBA00001947"/>
    </source>
</evidence>
<organism evidence="9 10">
    <name type="scientific">Gymnopus androsaceus JB14</name>
    <dbReference type="NCBI Taxonomy" id="1447944"/>
    <lineage>
        <taxon>Eukaryota</taxon>
        <taxon>Fungi</taxon>
        <taxon>Dikarya</taxon>
        <taxon>Basidiomycota</taxon>
        <taxon>Agaricomycotina</taxon>
        <taxon>Agaricomycetes</taxon>
        <taxon>Agaricomycetidae</taxon>
        <taxon>Agaricales</taxon>
        <taxon>Marasmiineae</taxon>
        <taxon>Omphalotaceae</taxon>
        <taxon>Gymnopus</taxon>
    </lineage>
</organism>
<keyword evidence="10" id="KW-1185">Reference proteome</keyword>
<name>A0A6A4IBH5_9AGAR</name>
<dbReference type="GO" id="GO:0046103">
    <property type="term" value="P:inosine biosynthetic process"/>
    <property type="evidence" value="ECO:0007669"/>
    <property type="project" value="TreeGrafter"/>
</dbReference>
<proteinExistence type="inferred from homology"/>
<evidence type="ECO:0000313" key="9">
    <source>
        <dbReference type="EMBL" id="KAE9406144.1"/>
    </source>
</evidence>
<dbReference type="GO" id="GO:0006154">
    <property type="term" value="P:adenosine catabolic process"/>
    <property type="evidence" value="ECO:0007669"/>
    <property type="project" value="TreeGrafter"/>
</dbReference>
<dbReference type="GO" id="GO:0004000">
    <property type="term" value="F:adenosine deaminase activity"/>
    <property type="evidence" value="ECO:0007669"/>
    <property type="project" value="TreeGrafter"/>
</dbReference>
<dbReference type="Pfam" id="PF00962">
    <property type="entry name" value="A_deaminase"/>
    <property type="match status" value="1"/>
</dbReference>
<gene>
    <name evidence="9" type="ORF">BT96DRAFT_283555</name>
</gene>
<protein>
    <submittedName>
        <fullName evidence="9">Metallo-dependent hydrolase</fullName>
    </submittedName>
</protein>
<dbReference type="OrthoDB" id="272271at2759"/>
<evidence type="ECO:0000259" key="8">
    <source>
        <dbReference type="Pfam" id="PF00962"/>
    </source>
</evidence>
<evidence type="ECO:0000313" key="10">
    <source>
        <dbReference type="Proteomes" id="UP000799118"/>
    </source>
</evidence>
<dbReference type="SUPFAM" id="SSF51556">
    <property type="entry name" value="Metallo-dependent hydrolases"/>
    <property type="match status" value="1"/>
</dbReference>
<evidence type="ECO:0000256" key="6">
    <source>
        <dbReference type="ARBA" id="ARBA00023080"/>
    </source>
</evidence>
<evidence type="ECO:0000256" key="3">
    <source>
        <dbReference type="ARBA" id="ARBA00022723"/>
    </source>
</evidence>
<dbReference type="Gene3D" id="3.20.20.140">
    <property type="entry name" value="Metal-dependent hydrolases"/>
    <property type="match status" value="1"/>
</dbReference>
<feature type="domain" description="Adenosine deaminase" evidence="8">
    <location>
        <begin position="28"/>
        <end position="360"/>
    </location>
</feature>
<dbReference type="EMBL" id="ML769404">
    <property type="protein sequence ID" value="KAE9406144.1"/>
    <property type="molecule type" value="Genomic_DNA"/>
</dbReference>
<dbReference type="InterPro" id="IPR032466">
    <property type="entry name" value="Metal_Hydrolase"/>
</dbReference>
<reference evidence="9" key="1">
    <citation type="journal article" date="2019" name="Environ. Microbiol.">
        <title>Fungal ecological strategies reflected in gene transcription - a case study of two litter decomposers.</title>
        <authorList>
            <person name="Barbi F."/>
            <person name="Kohler A."/>
            <person name="Barry K."/>
            <person name="Baskaran P."/>
            <person name="Daum C."/>
            <person name="Fauchery L."/>
            <person name="Ihrmark K."/>
            <person name="Kuo A."/>
            <person name="LaButti K."/>
            <person name="Lipzen A."/>
            <person name="Morin E."/>
            <person name="Grigoriev I.V."/>
            <person name="Henrissat B."/>
            <person name="Lindahl B."/>
            <person name="Martin F."/>
        </authorList>
    </citation>
    <scope>NUCLEOTIDE SEQUENCE</scope>
    <source>
        <strain evidence="9">JB14</strain>
    </source>
</reference>